<dbReference type="Proteomes" id="UP000475265">
    <property type="component" value="Unassembled WGS sequence"/>
</dbReference>
<dbReference type="AlphaFoldDB" id="A0A6L5C5C3"/>
<dbReference type="EMBL" id="JAAAXX010000001">
    <property type="protein sequence ID" value="KAF2394714.1"/>
    <property type="molecule type" value="Genomic_DNA"/>
</dbReference>
<accession>A0A6L5C5C3</accession>
<protein>
    <submittedName>
        <fullName evidence="1">Uncharacterized protein</fullName>
    </submittedName>
</protein>
<gene>
    <name evidence="1" type="ORF">FX983_02696</name>
</gene>
<name>A0A6L5C5C3_9PSED</name>
<comment type="caution">
    <text evidence="1">The sequence shown here is derived from an EMBL/GenBank/DDBJ whole genome shotgun (WGS) entry which is preliminary data.</text>
</comment>
<evidence type="ECO:0000313" key="1">
    <source>
        <dbReference type="EMBL" id="KAF2394714.1"/>
    </source>
</evidence>
<reference evidence="1 2" key="1">
    <citation type="submission" date="2019-12" db="EMBL/GenBank/DDBJ databases">
        <title>Endophytic bacteria associated with Panax ginseng seedlings.</title>
        <authorList>
            <person name="Park J.M."/>
            <person name="Shin R."/>
            <person name="Jo S.H."/>
        </authorList>
    </citation>
    <scope>NUCLEOTIDE SEQUENCE [LARGE SCALE GENOMIC DNA]</scope>
    <source>
        <strain evidence="1 2">PgKB32</strain>
    </source>
</reference>
<proteinExistence type="predicted"/>
<sequence>MMLNASFHFTCPIFPGHVQRALLVHPPSPFPSVNPAVRGFAPLR</sequence>
<evidence type="ECO:0000313" key="2">
    <source>
        <dbReference type="Proteomes" id="UP000475265"/>
    </source>
</evidence>
<organism evidence="1 2">
    <name type="scientific">Pseudomonas frederiksbergensis</name>
    <dbReference type="NCBI Taxonomy" id="104087"/>
    <lineage>
        <taxon>Bacteria</taxon>
        <taxon>Pseudomonadati</taxon>
        <taxon>Pseudomonadota</taxon>
        <taxon>Gammaproteobacteria</taxon>
        <taxon>Pseudomonadales</taxon>
        <taxon>Pseudomonadaceae</taxon>
        <taxon>Pseudomonas</taxon>
    </lineage>
</organism>